<evidence type="ECO:0000256" key="1">
    <source>
        <dbReference type="SAM" id="MobiDB-lite"/>
    </source>
</evidence>
<gene>
    <name evidence="2" type="ORF">RM780_09830</name>
</gene>
<dbReference type="Proteomes" id="UP001183388">
    <property type="component" value="Unassembled WGS sequence"/>
</dbReference>
<sequence length="70" mass="6859">MCRLLDGRSGGAAGPAKPESAAAPERTAVAAVENADGSVTLTLPPGAYDALQLQLAIGAAVMGPDAPFLP</sequence>
<feature type="region of interest" description="Disordered" evidence="1">
    <location>
        <begin position="1"/>
        <end position="29"/>
    </location>
</feature>
<evidence type="ECO:0000313" key="3">
    <source>
        <dbReference type="Proteomes" id="UP001183388"/>
    </source>
</evidence>
<dbReference type="RefSeq" id="WP_311630204.1">
    <property type="nucleotide sequence ID" value="NZ_JAVREN010000010.1"/>
</dbReference>
<dbReference type="EMBL" id="JAVREN010000010">
    <property type="protein sequence ID" value="MDT0307261.1"/>
    <property type="molecule type" value="Genomic_DNA"/>
</dbReference>
<comment type="caution">
    <text evidence="2">The sequence shown here is derived from an EMBL/GenBank/DDBJ whole genome shotgun (WGS) entry which is preliminary data.</text>
</comment>
<evidence type="ECO:0000313" key="2">
    <source>
        <dbReference type="EMBL" id="MDT0307261.1"/>
    </source>
</evidence>
<organism evidence="2 3">
    <name type="scientific">Streptomyces boetiae</name>
    <dbReference type="NCBI Taxonomy" id="3075541"/>
    <lineage>
        <taxon>Bacteria</taxon>
        <taxon>Bacillati</taxon>
        <taxon>Actinomycetota</taxon>
        <taxon>Actinomycetes</taxon>
        <taxon>Kitasatosporales</taxon>
        <taxon>Streptomycetaceae</taxon>
        <taxon>Streptomyces</taxon>
    </lineage>
</organism>
<proteinExistence type="predicted"/>
<keyword evidence="3" id="KW-1185">Reference proteome</keyword>
<feature type="compositionally biased region" description="Low complexity" evidence="1">
    <location>
        <begin position="14"/>
        <end position="29"/>
    </location>
</feature>
<accession>A0ABU2L6S6</accession>
<protein>
    <submittedName>
        <fullName evidence="2">Uncharacterized protein</fullName>
    </submittedName>
</protein>
<name>A0ABU2L6S6_9ACTN</name>
<reference evidence="3" key="1">
    <citation type="submission" date="2023-07" db="EMBL/GenBank/DDBJ databases">
        <title>30 novel species of actinomycetes from the DSMZ collection.</title>
        <authorList>
            <person name="Nouioui I."/>
        </authorList>
    </citation>
    <scope>NUCLEOTIDE SEQUENCE [LARGE SCALE GENOMIC DNA]</scope>
    <source>
        <strain evidence="3">DSM 44917</strain>
    </source>
</reference>